<feature type="transmembrane region" description="Helical" evidence="7">
    <location>
        <begin position="495"/>
        <end position="518"/>
    </location>
</feature>
<evidence type="ECO:0000256" key="1">
    <source>
        <dbReference type="ARBA" id="ARBA00004141"/>
    </source>
</evidence>
<keyword evidence="3 7" id="KW-0812">Transmembrane</keyword>
<feature type="region of interest" description="Disordered" evidence="6">
    <location>
        <begin position="546"/>
        <end position="569"/>
    </location>
</feature>
<protein>
    <recommendedName>
        <fullName evidence="10">Allantoin permease</fullName>
    </recommendedName>
</protein>
<dbReference type="OrthoDB" id="2018619at2759"/>
<dbReference type="GO" id="GO:0015205">
    <property type="term" value="F:nucleobase transmembrane transporter activity"/>
    <property type="evidence" value="ECO:0007669"/>
    <property type="project" value="TreeGrafter"/>
</dbReference>
<dbReference type="InterPro" id="IPR045225">
    <property type="entry name" value="Uracil/uridine/allantoin_perm"/>
</dbReference>
<comment type="subcellular location">
    <subcellularLocation>
        <location evidence="1">Membrane</location>
        <topology evidence="1">Multi-pass membrane protein</topology>
    </subcellularLocation>
</comment>
<evidence type="ECO:0000313" key="9">
    <source>
        <dbReference type="Proteomes" id="UP000775872"/>
    </source>
</evidence>
<dbReference type="Proteomes" id="UP000775872">
    <property type="component" value="Unassembled WGS sequence"/>
</dbReference>
<feature type="transmembrane region" description="Helical" evidence="7">
    <location>
        <begin position="297"/>
        <end position="320"/>
    </location>
</feature>
<evidence type="ECO:0000256" key="5">
    <source>
        <dbReference type="ARBA" id="ARBA00023136"/>
    </source>
</evidence>
<dbReference type="Gene3D" id="1.10.4160.10">
    <property type="entry name" value="Hydantoin permease"/>
    <property type="match status" value="1"/>
</dbReference>
<proteinExistence type="inferred from homology"/>
<dbReference type="GO" id="GO:0005886">
    <property type="term" value="C:plasma membrane"/>
    <property type="evidence" value="ECO:0007669"/>
    <property type="project" value="TreeGrafter"/>
</dbReference>
<dbReference type="Pfam" id="PF02133">
    <property type="entry name" value="Transp_cyt_pur"/>
    <property type="match status" value="1"/>
</dbReference>
<feature type="transmembrane region" description="Helical" evidence="7">
    <location>
        <begin position="258"/>
        <end position="276"/>
    </location>
</feature>
<feature type="transmembrane region" description="Helical" evidence="7">
    <location>
        <begin position="90"/>
        <end position="109"/>
    </location>
</feature>
<feature type="compositionally biased region" description="Basic and acidic residues" evidence="6">
    <location>
        <begin position="560"/>
        <end position="569"/>
    </location>
</feature>
<comment type="similarity">
    <text evidence="2">Belongs to the purine-cytosine permease (2.A.39) family.</text>
</comment>
<gene>
    <name evidence="8" type="ORF">CSOL1703_00015632</name>
</gene>
<dbReference type="EMBL" id="CABFOC020000044">
    <property type="protein sequence ID" value="CAH0052508.1"/>
    <property type="molecule type" value="Genomic_DNA"/>
</dbReference>
<feature type="transmembrane region" description="Helical" evidence="7">
    <location>
        <begin position="190"/>
        <end position="209"/>
    </location>
</feature>
<evidence type="ECO:0000256" key="7">
    <source>
        <dbReference type="SAM" id="Phobius"/>
    </source>
</evidence>
<feature type="transmembrane region" description="Helical" evidence="7">
    <location>
        <begin position="340"/>
        <end position="358"/>
    </location>
</feature>
<evidence type="ECO:0000256" key="2">
    <source>
        <dbReference type="ARBA" id="ARBA00008974"/>
    </source>
</evidence>
<reference evidence="8" key="1">
    <citation type="submission" date="2021-10" db="EMBL/GenBank/DDBJ databases">
        <authorList>
            <person name="Piombo E."/>
        </authorList>
    </citation>
    <scope>NUCLEOTIDE SEQUENCE</scope>
</reference>
<feature type="transmembrane region" description="Helical" evidence="7">
    <location>
        <begin position="412"/>
        <end position="436"/>
    </location>
</feature>
<feature type="transmembrane region" description="Helical" evidence="7">
    <location>
        <begin position="464"/>
        <end position="483"/>
    </location>
</feature>
<feature type="transmembrane region" description="Helical" evidence="7">
    <location>
        <begin position="130"/>
        <end position="152"/>
    </location>
</feature>
<keyword evidence="5 7" id="KW-0472">Membrane</keyword>
<evidence type="ECO:0000256" key="4">
    <source>
        <dbReference type="ARBA" id="ARBA00022989"/>
    </source>
</evidence>
<dbReference type="InterPro" id="IPR001248">
    <property type="entry name" value="Pur-cyt_permease"/>
</dbReference>
<evidence type="ECO:0000313" key="8">
    <source>
        <dbReference type="EMBL" id="CAH0052508.1"/>
    </source>
</evidence>
<evidence type="ECO:0000256" key="6">
    <source>
        <dbReference type="SAM" id="MobiDB-lite"/>
    </source>
</evidence>
<evidence type="ECO:0000256" key="3">
    <source>
        <dbReference type="ARBA" id="ARBA00022692"/>
    </source>
</evidence>
<feature type="transmembrane region" description="Helical" evidence="7">
    <location>
        <begin position="64"/>
        <end position="84"/>
    </location>
</feature>
<keyword evidence="9" id="KW-1185">Reference proteome</keyword>
<organism evidence="8 9">
    <name type="scientific">Clonostachys solani</name>
    <dbReference type="NCBI Taxonomy" id="160281"/>
    <lineage>
        <taxon>Eukaryota</taxon>
        <taxon>Fungi</taxon>
        <taxon>Dikarya</taxon>
        <taxon>Ascomycota</taxon>
        <taxon>Pezizomycotina</taxon>
        <taxon>Sordariomycetes</taxon>
        <taxon>Hypocreomycetidae</taxon>
        <taxon>Hypocreales</taxon>
        <taxon>Bionectriaceae</taxon>
        <taxon>Clonostachys</taxon>
    </lineage>
</organism>
<accession>A0A9P0EM42</accession>
<feature type="transmembrane region" description="Helical" evidence="7">
    <location>
        <begin position="389"/>
        <end position="406"/>
    </location>
</feature>
<keyword evidence="4 7" id="KW-1133">Transmembrane helix</keyword>
<sequence length="585" mass="65352">MKTIDVQDFGRRARRALTTKEGFKNAIEVEASDFAPSSHGFIWSNAHMDPTPPSERTWTWFHYFALWYSYNFTSGAWAAASSLLSLNINWWQAVLACLVGSIISGIAVSMNSRQSSIYHIGFPTLQRVSFGLYGSLFPVFTRAVVSVLWIGVTVYQSSLFLDVAFRCVFGDSWFLMPNTLPASGGITTRKFVACFIIWIGSYPAMFLKIHKMRHFWTAKAVVIPPITIGLFIYCMVVGSKGAVSYTSGTKELTGSSLGWAFVYSVQAIIGNFSPLITSNPDIARYAVKPSATGWPQLLTIAFWKTVICVIGIFGTNAIAYKYGTTYWNMWDICHVILENNWNGGVRFAIFLFAILMACSEQIKNLSSNLISFGADTACLLPKYININRGMILGLTLGFVIQPWYILASAKSYLTFLTGYSLFLGAIPSIAVADYILRRGNVDVLSLYTANKDYWYHKGWNWKAYAAYIMAIWPVVPGLAYQFSKDPSVSQGWVHLYQLGWVFCVLAGAFTYVVLSLVFKDPSMTEARQHPWESYARNQQELLDKENEGAVLQGSSPSESESEKVRHSLEKNVVKVENPVGPVLSV</sequence>
<dbReference type="AlphaFoldDB" id="A0A9P0EM42"/>
<evidence type="ECO:0008006" key="10">
    <source>
        <dbReference type="Google" id="ProtNLM"/>
    </source>
</evidence>
<name>A0A9P0EM42_9HYPO</name>
<comment type="caution">
    <text evidence="8">The sequence shown here is derived from an EMBL/GenBank/DDBJ whole genome shotgun (WGS) entry which is preliminary data.</text>
</comment>
<dbReference type="PANTHER" id="PTHR30618:SF0">
    <property type="entry name" value="PURINE-URACIL PERMEASE NCS1"/>
    <property type="match status" value="1"/>
</dbReference>
<dbReference type="PANTHER" id="PTHR30618">
    <property type="entry name" value="NCS1 FAMILY PURINE/PYRIMIDINE TRANSPORTER"/>
    <property type="match status" value="1"/>
</dbReference>
<feature type="transmembrane region" description="Helical" evidence="7">
    <location>
        <begin position="221"/>
        <end position="238"/>
    </location>
</feature>